<keyword evidence="2" id="KW-1185">Reference proteome</keyword>
<reference evidence="1 2" key="1">
    <citation type="journal article" date="2024" name="G3 (Bethesda)">
        <title>Genome assembly of Hibiscus sabdariffa L. provides insights into metabolisms of medicinal natural products.</title>
        <authorList>
            <person name="Kim T."/>
        </authorList>
    </citation>
    <scope>NUCLEOTIDE SEQUENCE [LARGE SCALE GENOMIC DNA]</scope>
    <source>
        <strain evidence="1">TK-2024</strain>
        <tissue evidence="1">Old leaves</tissue>
    </source>
</reference>
<comment type="caution">
    <text evidence="1">The sequence shown here is derived from an EMBL/GenBank/DDBJ whole genome shotgun (WGS) entry which is preliminary data.</text>
</comment>
<dbReference type="Proteomes" id="UP001472677">
    <property type="component" value="Unassembled WGS sequence"/>
</dbReference>
<evidence type="ECO:0000313" key="2">
    <source>
        <dbReference type="Proteomes" id="UP001472677"/>
    </source>
</evidence>
<proteinExistence type="predicted"/>
<dbReference type="EMBL" id="JBBPBM010000125">
    <property type="protein sequence ID" value="KAK8505655.1"/>
    <property type="molecule type" value="Genomic_DNA"/>
</dbReference>
<sequence length="156" mass="16871">MVLQSLARPSDSHPLLLSFSHQMSLETTPKCLEIPLGSQISLILICFCHHRISLVPRYDVPYHSGSTLTGGPAAVIFQKKKPKRPTGVQGSISAFASSLPDSGHMDSSDSSKCSKSFVLVILFFHVYVVNPLSETQTSSLPKCLATCSSHSSKNRA</sequence>
<evidence type="ECO:0000313" key="1">
    <source>
        <dbReference type="EMBL" id="KAK8505655.1"/>
    </source>
</evidence>
<gene>
    <name evidence="1" type="ORF">V6N12_038389</name>
</gene>
<protein>
    <submittedName>
        <fullName evidence="1">Uncharacterized protein</fullName>
    </submittedName>
</protein>
<accession>A0ABR2BEU5</accession>
<organism evidence="1 2">
    <name type="scientific">Hibiscus sabdariffa</name>
    <name type="common">roselle</name>
    <dbReference type="NCBI Taxonomy" id="183260"/>
    <lineage>
        <taxon>Eukaryota</taxon>
        <taxon>Viridiplantae</taxon>
        <taxon>Streptophyta</taxon>
        <taxon>Embryophyta</taxon>
        <taxon>Tracheophyta</taxon>
        <taxon>Spermatophyta</taxon>
        <taxon>Magnoliopsida</taxon>
        <taxon>eudicotyledons</taxon>
        <taxon>Gunneridae</taxon>
        <taxon>Pentapetalae</taxon>
        <taxon>rosids</taxon>
        <taxon>malvids</taxon>
        <taxon>Malvales</taxon>
        <taxon>Malvaceae</taxon>
        <taxon>Malvoideae</taxon>
        <taxon>Hibiscus</taxon>
    </lineage>
</organism>
<name>A0ABR2BEU5_9ROSI</name>